<feature type="compositionally biased region" description="Low complexity" evidence="1">
    <location>
        <begin position="20"/>
        <end position="45"/>
    </location>
</feature>
<feature type="compositionally biased region" description="Basic and acidic residues" evidence="1">
    <location>
        <begin position="99"/>
        <end position="108"/>
    </location>
</feature>
<dbReference type="Proteomes" id="UP001599542">
    <property type="component" value="Unassembled WGS sequence"/>
</dbReference>
<keyword evidence="2" id="KW-0472">Membrane</keyword>
<feature type="transmembrane region" description="Helical" evidence="2">
    <location>
        <begin position="195"/>
        <end position="213"/>
    </location>
</feature>
<keyword evidence="4" id="KW-1185">Reference proteome</keyword>
<evidence type="ECO:0000313" key="4">
    <source>
        <dbReference type="Proteomes" id="UP001599542"/>
    </source>
</evidence>
<dbReference type="RefSeq" id="WP_380321697.1">
    <property type="nucleotide sequence ID" value="NZ_JBHYPW010000015.1"/>
</dbReference>
<keyword evidence="2" id="KW-0812">Transmembrane</keyword>
<feature type="transmembrane region" description="Helical" evidence="2">
    <location>
        <begin position="170"/>
        <end position="189"/>
    </location>
</feature>
<organism evidence="3 4">
    <name type="scientific">Kitasatospora phosalacinea</name>
    <dbReference type="NCBI Taxonomy" id="2065"/>
    <lineage>
        <taxon>Bacteria</taxon>
        <taxon>Bacillati</taxon>
        <taxon>Actinomycetota</taxon>
        <taxon>Actinomycetes</taxon>
        <taxon>Kitasatosporales</taxon>
        <taxon>Streptomycetaceae</taxon>
        <taxon>Kitasatospora</taxon>
    </lineage>
</organism>
<evidence type="ECO:0000313" key="3">
    <source>
        <dbReference type="EMBL" id="MFE1352102.1"/>
    </source>
</evidence>
<name>A0ABW6GHC9_9ACTN</name>
<dbReference type="EMBL" id="JBHYPX010000013">
    <property type="protein sequence ID" value="MFE1352102.1"/>
    <property type="molecule type" value="Genomic_DNA"/>
</dbReference>
<keyword evidence="2" id="KW-1133">Transmembrane helix</keyword>
<reference evidence="3 4" key="1">
    <citation type="submission" date="2024-09" db="EMBL/GenBank/DDBJ databases">
        <title>The Natural Products Discovery Center: Release of the First 8490 Sequenced Strains for Exploring Actinobacteria Biosynthetic Diversity.</title>
        <authorList>
            <person name="Kalkreuter E."/>
            <person name="Kautsar S.A."/>
            <person name="Yang D."/>
            <person name="Bader C.D."/>
            <person name="Teijaro C.N."/>
            <person name="Fluegel L."/>
            <person name="Davis C.M."/>
            <person name="Simpson J.R."/>
            <person name="Lauterbach L."/>
            <person name="Steele A.D."/>
            <person name="Gui C."/>
            <person name="Meng S."/>
            <person name="Li G."/>
            <person name="Viehrig K."/>
            <person name="Ye F."/>
            <person name="Su P."/>
            <person name="Kiefer A.F."/>
            <person name="Nichols A."/>
            <person name="Cepeda A.J."/>
            <person name="Yan W."/>
            <person name="Fan B."/>
            <person name="Jiang Y."/>
            <person name="Adhikari A."/>
            <person name="Zheng C.-J."/>
            <person name="Schuster L."/>
            <person name="Cowan T.M."/>
            <person name="Smanski M.J."/>
            <person name="Chevrette M.G."/>
            <person name="De Carvalho L.P.S."/>
            <person name="Shen B."/>
        </authorList>
    </citation>
    <scope>NUCLEOTIDE SEQUENCE [LARGE SCALE GENOMIC DNA]</scope>
    <source>
        <strain evidence="3 4">NPDC058753</strain>
    </source>
</reference>
<protein>
    <submittedName>
        <fullName evidence="3">Uncharacterized protein</fullName>
    </submittedName>
</protein>
<evidence type="ECO:0000256" key="1">
    <source>
        <dbReference type="SAM" id="MobiDB-lite"/>
    </source>
</evidence>
<proteinExistence type="predicted"/>
<feature type="region of interest" description="Disordered" evidence="1">
    <location>
        <begin position="83"/>
        <end position="154"/>
    </location>
</feature>
<feature type="region of interest" description="Disordered" evidence="1">
    <location>
        <begin position="1"/>
        <end position="66"/>
    </location>
</feature>
<accession>A0ABW6GHC9</accession>
<comment type="caution">
    <text evidence="3">The sequence shown here is derived from an EMBL/GenBank/DDBJ whole genome shotgun (WGS) entry which is preliminary data.</text>
</comment>
<evidence type="ECO:0000256" key="2">
    <source>
        <dbReference type="SAM" id="Phobius"/>
    </source>
</evidence>
<gene>
    <name evidence="3" type="ORF">ACFW6T_08960</name>
</gene>
<sequence length="232" mass="24115">MNETSKANDDEDLPREDAGTAEPTGTAGTVGTAGTAGAETAAPAPASAPAPSPAAKEWRPAAGSQAEQDAIFAALVAQFDDPVDLTDPAWPEVENLRAQNERERERGQRGPTAPTTGNGGLGGLGDFTPRPVPRPGDGPRDYTPAEDPDEGHFVPPEPPPLPEAEVTAKFAWLAVLGGPALLLFDAVVWHEVSGWPAWVGLLSFLGGFGTLVARMKDRDEDEPEDPNGGAVV</sequence>